<dbReference type="RefSeq" id="WP_077243926.1">
    <property type="nucleotide sequence ID" value="NZ_MUZR01000013.1"/>
</dbReference>
<dbReference type="SUPFAM" id="SSF52091">
    <property type="entry name" value="SpoIIaa-like"/>
    <property type="match status" value="1"/>
</dbReference>
<dbReference type="STRING" id="252474.B1A74_04770"/>
<evidence type="ECO:0000259" key="3">
    <source>
        <dbReference type="PROSITE" id="PS50801"/>
    </source>
</evidence>
<feature type="transmembrane region" description="Helical" evidence="1">
    <location>
        <begin position="290"/>
        <end position="308"/>
    </location>
</feature>
<sequence>MDTASGAQRPAFQHDATDGPSPGLRLSGSLDTAAVERSWGPLRDRVRLLAREAGGGTLPVDVTGLSYCDGAGAALLHALERDAAAGGVTLELVGATRMVEEQLAPYRELDAVTPARGEGRSDWRSRWMDAVGQVGRAGWEQMAFIGELGRALGAALRHPRQVRWGDTFRVAEVAGFRALPIVSLIAFLMGVILAFQSAIAMRQFGAEIFVADLVAVSLFRELGPLMMAILLAGRSGAAFAAEIGTMKVNEEVNALQTMALDPVRFLVVPKVLAGTLVAPLLALYANLIGLLGAALVLQGFGIPWVAFLNQVTGAVSLSDLFSGLFKAGVFGLLVASVGCLRGLQTGNGAAAVGSSTTSAVVTAIILIVVFDGLFAVLFYHLGV</sequence>
<evidence type="ECO:0000313" key="4">
    <source>
        <dbReference type="EMBL" id="OOC10597.1"/>
    </source>
</evidence>
<proteinExistence type="inferred from homology"/>
<feature type="domain" description="STAS" evidence="3">
    <location>
        <begin position="24"/>
        <end position="103"/>
    </location>
</feature>
<name>A0A1V2ZZR3_9GAMM</name>
<feature type="transmembrane region" description="Helical" evidence="1">
    <location>
        <begin position="222"/>
        <end position="243"/>
    </location>
</feature>
<dbReference type="EMBL" id="MUZR01000013">
    <property type="protein sequence ID" value="OOC10597.1"/>
    <property type="molecule type" value="Genomic_DNA"/>
</dbReference>
<reference evidence="4 5" key="1">
    <citation type="submission" date="2017-02" db="EMBL/GenBank/DDBJ databases">
        <title>Genomic diversity within the haloalkaliphilic genus Thioalkalivibrio.</title>
        <authorList>
            <person name="Ahn A.-C."/>
            <person name="Meier-Kolthoff J."/>
            <person name="Overmars L."/>
            <person name="Richter M."/>
            <person name="Woyke T."/>
            <person name="Sorokin D.Y."/>
            <person name="Muyzer G."/>
        </authorList>
    </citation>
    <scope>NUCLEOTIDE SEQUENCE [LARGE SCALE GENOMIC DNA]</scope>
    <source>
        <strain evidence="4 5">HL17</strain>
    </source>
</reference>
<keyword evidence="1" id="KW-1003">Cell membrane</keyword>
<dbReference type="InterPro" id="IPR058548">
    <property type="entry name" value="MlaB-like_STAS"/>
</dbReference>
<dbReference type="GO" id="GO:0005548">
    <property type="term" value="F:phospholipid transporter activity"/>
    <property type="evidence" value="ECO:0007669"/>
    <property type="project" value="TreeGrafter"/>
</dbReference>
<dbReference type="InterPro" id="IPR030802">
    <property type="entry name" value="Permease_MalE"/>
</dbReference>
<comment type="caution">
    <text evidence="4">The sequence shown here is derived from an EMBL/GenBank/DDBJ whole genome shotgun (WGS) entry which is preliminary data.</text>
</comment>
<keyword evidence="5" id="KW-1185">Reference proteome</keyword>
<keyword evidence="1" id="KW-1133">Transmembrane helix</keyword>
<dbReference type="PANTHER" id="PTHR30188:SF3">
    <property type="entry name" value="ABC TRANSPORTER PERMEASE"/>
    <property type="match status" value="1"/>
</dbReference>
<keyword evidence="1" id="KW-0472">Membrane</keyword>
<dbReference type="Gene3D" id="3.30.750.24">
    <property type="entry name" value="STAS domain"/>
    <property type="match status" value="1"/>
</dbReference>
<feature type="transmembrane region" description="Helical" evidence="1">
    <location>
        <begin position="178"/>
        <end position="201"/>
    </location>
</feature>
<dbReference type="AlphaFoldDB" id="A0A1V2ZZR3"/>
<dbReference type="PROSITE" id="PS50801">
    <property type="entry name" value="STAS"/>
    <property type="match status" value="1"/>
</dbReference>
<feature type="transmembrane region" description="Helical" evidence="1">
    <location>
        <begin position="360"/>
        <end position="381"/>
    </location>
</feature>
<keyword evidence="1" id="KW-0812">Transmembrane</keyword>
<dbReference type="OrthoDB" id="9810518at2"/>
<dbReference type="InterPro" id="IPR003453">
    <property type="entry name" value="ABC_MlaE_roteobac"/>
</dbReference>
<protein>
    <submittedName>
        <fullName evidence="4">ABC transporter permease</fullName>
    </submittedName>
</protein>
<dbReference type="Pfam" id="PF02405">
    <property type="entry name" value="MlaE"/>
    <property type="match status" value="1"/>
</dbReference>
<dbReference type="InterPro" id="IPR036513">
    <property type="entry name" value="STAS_dom_sf"/>
</dbReference>
<dbReference type="Pfam" id="PF13466">
    <property type="entry name" value="STAS_2"/>
    <property type="match status" value="1"/>
</dbReference>
<gene>
    <name evidence="4" type="ORF">B1A74_04770</name>
</gene>
<dbReference type="InterPro" id="IPR002645">
    <property type="entry name" value="STAS_dom"/>
</dbReference>
<dbReference type="GO" id="GO:0043190">
    <property type="term" value="C:ATP-binding cassette (ABC) transporter complex"/>
    <property type="evidence" value="ECO:0007669"/>
    <property type="project" value="InterPro"/>
</dbReference>
<dbReference type="Proteomes" id="UP000189177">
    <property type="component" value="Unassembled WGS sequence"/>
</dbReference>
<evidence type="ECO:0000256" key="2">
    <source>
        <dbReference type="SAM" id="MobiDB-lite"/>
    </source>
</evidence>
<accession>A0A1V2ZZR3</accession>
<dbReference type="PANTHER" id="PTHR30188">
    <property type="entry name" value="ABC TRANSPORTER PERMEASE PROTEIN-RELATED"/>
    <property type="match status" value="1"/>
</dbReference>
<keyword evidence="1" id="KW-0997">Cell inner membrane</keyword>
<comment type="subcellular location">
    <subcellularLocation>
        <location evidence="1">Cell inner membrane</location>
        <topology evidence="1">Multi-pass membrane protein</topology>
    </subcellularLocation>
</comment>
<organism evidence="4 5">
    <name type="scientific">Thioalkalivibrio halophilus</name>
    <dbReference type="NCBI Taxonomy" id="252474"/>
    <lineage>
        <taxon>Bacteria</taxon>
        <taxon>Pseudomonadati</taxon>
        <taxon>Pseudomonadota</taxon>
        <taxon>Gammaproteobacteria</taxon>
        <taxon>Chromatiales</taxon>
        <taxon>Ectothiorhodospiraceae</taxon>
        <taxon>Thioalkalivibrio</taxon>
    </lineage>
</organism>
<feature type="transmembrane region" description="Helical" evidence="1">
    <location>
        <begin position="263"/>
        <end position="283"/>
    </location>
</feature>
<feature type="transmembrane region" description="Helical" evidence="1">
    <location>
        <begin position="320"/>
        <end position="340"/>
    </location>
</feature>
<evidence type="ECO:0000256" key="1">
    <source>
        <dbReference type="RuleBase" id="RU362044"/>
    </source>
</evidence>
<comment type="similarity">
    <text evidence="1">Belongs to the MlaE permease family.</text>
</comment>
<evidence type="ECO:0000313" key="5">
    <source>
        <dbReference type="Proteomes" id="UP000189177"/>
    </source>
</evidence>
<feature type="region of interest" description="Disordered" evidence="2">
    <location>
        <begin position="1"/>
        <end position="24"/>
    </location>
</feature>
<dbReference type="NCBIfam" id="TIGR00056">
    <property type="entry name" value="MlaE family lipid ABC transporter permease subunit"/>
    <property type="match status" value="1"/>
</dbReference>